<dbReference type="RefSeq" id="WP_111527105.1">
    <property type="nucleotide sequence ID" value="NZ_JBHRSG010000001.1"/>
</dbReference>
<dbReference type="EMBL" id="QFYQ01000001">
    <property type="protein sequence ID" value="RAK53353.1"/>
    <property type="molecule type" value="Genomic_DNA"/>
</dbReference>
<gene>
    <name evidence="1" type="ORF">DJ017_01820</name>
</gene>
<dbReference type="Proteomes" id="UP000249254">
    <property type="component" value="Unassembled WGS sequence"/>
</dbReference>
<accession>A0A328AEQ6</accession>
<proteinExistence type="predicted"/>
<dbReference type="AlphaFoldDB" id="A0A328AEQ6"/>
<keyword evidence="2" id="KW-1185">Reference proteome</keyword>
<sequence length="72" mass="7918">MDVSADAVLHKHQIKADEYRARAREAFAAAEAATLDRVREQRQAAAASWAELADAEDARLVTRRARLAEGAK</sequence>
<protein>
    <submittedName>
        <fullName evidence="1">Uncharacterized protein</fullName>
    </submittedName>
</protein>
<comment type="caution">
    <text evidence="1">The sequence shown here is derived from an EMBL/GenBank/DDBJ whole genome shotgun (WGS) entry which is preliminary data.</text>
</comment>
<evidence type="ECO:0000313" key="1">
    <source>
        <dbReference type="EMBL" id="RAK53353.1"/>
    </source>
</evidence>
<reference evidence="2" key="1">
    <citation type="submission" date="2018-05" db="EMBL/GenBank/DDBJ databases">
        <authorList>
            <person name="Li X."/>
        </authorList>
    </citation>
    <scope>NUCLEOTIDE SEQUENCE [LARGE SCALE GENOMIC DNA]</scope>
    <source>
        <strain evidence="2">LX32</strain>
    </source>
</reference>
<organism evidence="1 2">
    <name type="scientific">Phenylobacterium soli</name>
    <dbReference type="NCBI Taxonomy" id="2170551"/>
    <lineage>
        <taxon>Bacteria</taxon>
        <taxon>Pseudomonadati</taxon>
        <taxon>Pseudomonadota</taxon>
        <taxon>Alphaproteobacteria</taxon>
        <taxon>Caulobacterales</taxon>
        <taxon>Caulobacteraceae</taxon>
        <taxon>Phenylobacterium</taxon>
    </lineage>
</organism>
<name>A0A328AEQ6_9CAUL</name>
<evidence type="ECO:0000313" key="2">
    <source>
        <dbReference type="Proteomes" id="UP000249254"/>
    </source>
</evidence>